<sequence>MDIEEFRKAGYAAIDQICDYYQTLNQRPVKSEVKPGYLLEQLPTSPPAKGQPFNEIAADFQARIMPGITHWQHQKWFGYFPSVVTFESILGDLYSSSVTNPGFNWSCSPACTELEQVVTDWMVEVLGLDPVFRTSGGKGGGIIGNSASESCLTAAIAARERALRYLASQESKTLNGLGHDGAAGHVTQSGTATPQTAGGPTAVPLSVREKHTKNLVMYVSTQTHSVGSKAALILGMQCRALPVHAPDYSFRGDVLRKAIEEDVKNGYIPFFVVGTVGSTSSGAVDHIAELGEDYPTAFLHVDAAWAGVAYALPEQRKPLRLDEVNKYADSFCTNMHKWGLVGFDCSLFFVRDRRDLTEALDITPGANIQAYLRTKEGDSGAVIDYRNWQLALGRRFRSIKLWFVLRGYGVEGLQAHLRNGIEYCEQLTTLVKRNASFEIVAPPILGLLDFRLITDPKAEDPELNALNAELMDRLNSRPEVMLTQTVLKSVESEVYCIRFAIGAQKTTWEDVEEIWHVVEQEGAKLLGEWKQKQVAN</sequence>
<comment type="caution">
    <text evidence="9">The sequence shown here is derived from an EMBL/GenBank/DDBJ whole genome shotgun (WGS) entry which is preliminary data.</text>
</comment>
<keyword evidence="10" id="KW-1185">Reference proteome</keyword>
<reference evidence="9 10" key="1">
    <citation type="journal article" date="2012" name="Eukaryot. Cell">
        <title>Genome sequence of the Trichosporon asahii environmental strain CBS 8904.</title>
        <authorList>
            <person name="Yang R.Y."/>
            <person name="Li H.T."/>
            <person name="Zhu H."/>
            <person name="Zhou G.P."/>
            <person name="Wang M."/>
            <person name="Wang L."/>
        </authorList>
    </citation>
    <scope>NUCLEOTIDE SEQUENCE [LARGE SCALE GENOMIC DNA]</scope>
    <source>
        <strain evidence="9 10">CBS 8904</strain>
    </source>
</reference>
<organism evidence="9 10">
    <name type="scientific">Trichosporon asahii var. asahii (strain CBS 8904)</name>
    <name type="common">Yeast</name>
    <dbReference type="NCBI Taxonomy" id="1220162"/>
    <lineage>
        <taxon>Eukaryota</taxon>
        <taxon>Fungi</taxon>
        <taxon>Dikarya</taxon>
        <taxon>Basidiomycota</taxon>
        <taxon>Agaricomycotina</taxon>
        <taxon>Tremellomycetes</taxon>
        <taxon>Trichosporonales</taxon>
        <taxon>Trichosporonaceae</taxon>
        <taxon>Trichosporon</taxon>
    </lineage>
</organism>
<dbReference type="GO" id="GO:0005737">
    <property type="term" value="C:cytoplasm"/>
    <property type="evidence" value="ECO:0007669"/>
    <property type="project" value="TreeGrafter"/>
</dbReference>
<protein>
    <submittedName>
        <fullName evidence="9">Aromatic-L-amino-acid decarboxylase</fullName>
    </submittedName>
</protein>
<keyword evidence="3" id="KW-0210">Decarboxylase</keyword>
<feature type="modified residue" description="N6-(pyridoxal phosphate)lysine" evidence="6">
    <location>
        <position position="337"/>
    </location>
</feature>
<keyword evidence="5 7" id="KW-0456">Lyase</keyword>
<dbReference type="InterPro" id="IPR015422">
    <property type="entry name" value="PyrdxlP-dep_Trfase_small"/>
</dbReference>
<proteinExistence type="inferred from homology"/>
<accession>K1VZI5</accession>
<dbReference type="InterPro" id="IPR015424">
    <property type="entry name" value="PyrdxlP-dep_Trfase"/>
</dbReference>
<evidence type="ECO:0000256" key="3">
    <source>
        <dbReference type="ARBA" id="ARBA00022793"/>
    </source>
</evidence>
<keyword evidence="4 6" id="KW-0663">Pyridoxal phosphate</keyword>
<dbReference type="AlphaFoldDB" id="K1VZI5"/>
<evidence type="ECO:0000256" key="6">
    <source>
        <dbReference type="PIRSR" id="PIRSR602129-50"/>
    </source>
</evidence>
<dbReference type="PANTHER" id="PTHR11999:SF70">
    <property type="entry name" value="MIP05841P"/>
    <property type="match status" value="1"/>
</dbReference>
<comment type="cofactor">
    <cofactor evidence="1 6 7">
        <name>pyridoxal 5'-phosphate</name>
        <dbReference type="ChEBI" id="CHEBI:597326"/>
    </cofactor>
</comment>
<evidence type="ECO:0000256" key="1">
    <source>
        <dbReference type="ARBA" id="ARBA00001933"/>
    </source>
</evidence>
<evidence type="ECO:0000256" key="2">
    <source>
        <dbReference type="ARBA" id="ARBA00009533"/>
    </source>
</evidence>
<dbReference type="Gene3D" id="1.20.1340.10">
    <property type="entry name" value="dopa decarboxylase, N-terminal domain"/>
    <property type="match status" value="1"/>
</dbReference>
<dbReference type="Pfam" id="PF00282">
    <property type="entry name" value="Pyridoxal_deC"/>
    <property type="match status" value="2"/>
</dbReference>
<dbReference type="InterPro" id="IPR002129">
    <property type="entry name" value="PyrdxlP-dep_de-COase"/>
</dbReference>
<dbReference type="HOGENOM" id="CLU_011856_3_1_1"/>
<feature type="compositionally biased region" description="Low complexity" evidence="8">
    <location>
        <begin position="187"/>
        <end position="200"/>
    </location>
</feature>
<dbReference type="STRING" id="1220162.K1VZI5"/>
<dbReference type="PRINTS" id="PR00800">
    <property type="entry name" value="YHDCRBOXLASE"/>
</dbReference>
<dbReference type="SUPFAM" id="SSF53383">
    <property type="entry name" value="PLP-dependent transferases"/>
    <property type="match status" value="1"/>
</dbReference>
<dbReference type="InterPro" id="IPR021115">
    <property type="entry name" value="Pyridoxal-P_BS"/>
</dbReference>
<dbReference type="InterPro" id="IPR015421">
    <property type="entry name" value="PyrdxlP-dep_Trfase_major"/>
</dbReference>
<dbReference type="GO" id="GO:0019752">
    <property type="term" value="P:carboxylic acid metabolic process"/>
    <property type="evidence" value="ECO:0007669"/>
    <property type="project" value="InterPro"/>
</dbReference>
<dbReference type="eggNOG" id="KOG0628">
    <property type="taxonomic scope" value="Eukaryota"/>
</dbReference>
<evidence type="ECO:0000313" key="10">
    <source>
        <dbReference type="Proteomes" id="UP000006757"/>
    </source>
</evidence>
<dbReference type="EMBL" id="AMBO01000296">
    <property type="protein sequence ID" value="EKD02173.1"/>
    <property type="molecule type" value="Genomic_DNA"/>
</dbReference>
<dbReference type="InParanoid" id="K1VZI5"/>
<evidence type="ECO:0000256" key="8">
    <source>
        <dbReference type="SAM" id="MobiDB-lite"/>
    </source>
</evidence>
<dbReference type="Proteomes" id="UP000006757">
    <property type="component" value="Unassembled WGS sequence"/>
</dbReference>
<dbReference type="PROSITE" id="PS00392">
    <property type="entry name" value="DDC_GAD_HDC_YDC"/>
    <property type="match status" value="1"/>
</dbReference>
<dbReference type="GO" id="GO:0030170">
    <property type="term" value="F:pyridoxal phosphate binding"/>
    <property type="evidence" value="ECO:0007669"/>
    <property type="project" value="InterPro"/>
</dbReference>
<dbReference type="PANTHER" id="PTHR11999">
    <property type="entry name" value="GROUP II PYRIDOXAL-5-PHOSPHATE DECARBOXYLASE"/>
    <property type="match status" value="1"/>
</dbReference>
<dbReference type="Gene3D" id="3.90.1150.10">
    <property type="entry name" value="Aspartate Aminotransferase, domain 1"/>
    <property type="match status" value="1"/>
</dbReference>
<evidence type="ECO:0000256" key="4">
    <source>
        <dbReference type="ARBA" id="ARBA00022898"/>
    </source>
</evidence>
<dbReference type="OrthoDB" id="639767at2759"/>
<evidence type="ECO:0000256" key="7">
    <source>
        <dbReference type="RuleBase" id="RU000382"/>
    </source>
</evidence>
<comment type="similarity">
    <text evidence="2 7">Belongs to the group II decarboxylase family.</text>
</comment>
<dbReference type="OMA" id="NPGFNWS"/>
<dbReference type="GO" id="GO:0016831">
    <property type="term" value="F:carboxy-lyase activity"/>
    <property type="evidence" value="ECO:0007669"/>
    <property type="project" value="UniProtKB-KW"/>
</dbReference>
<dbReference type="GO" id="GO:0006520">
    <property type="term" value="P:amino acid metabolic process"/>
    <property type="evidence" value="ECO:0007669"/>
    <property type="project" value="InterPro"/>
</dbReference>
<name>K1VZI5_TRIAC</name>
<dbReference type="Gene3D" id="3.40.640.10">
    <property type="entry name" value="Type I PLP-dependent aspartate aminotransferase-like (Major domain)"/>
    <property type="match status" value="1"/>
</dbReference>
<dbReference type="InterPro" id="IPR010977">
    <property type="entry name" value="Aromatic_deC"/>
</dbReference>
<feature type="region of interest" description="Disordered" evidence="8">
    <location>
        <begin position="177"/>
        <end position="200"/>
    </location>
</feature>
<evidence type="ECO:0000256" key="5">
    <source>
        <dbReference type="ARBA" id="ARBA00023239"/>
    </source>
</evidence>
<gene>
    <name evidence="9" type="ORF">A1Q2_03535</name>
</gene>
<evidence type="ECO:0000313" key="9">
    <source>
        <dbReference type="EMBL" id="EKD02173.1"/>
    </source>
</evidence>